<dbReference type="Proteomes" id="UP000461768">
    <property type="component" value="Unassembled WGS sequence"/>
</dbReference>
<accession>A0A7V7QN32</accession>
<dbReference type="PANTHER" id="PTHR42951">
    <property type="entry name" value="METALLO-BETA-LACTAMASE DOMAIN-CONTAINING"/>
    <property type="match status" value="1"/>
</dbReference>
<dbReference type="AlphaFoldDB" id="A0A7V7QN32"/>
<name>A0A7V7QN32_9FIRM</name>
<feature type="domain" description="Metallo-beta-lactamase" evidence="1">
    <location>
        <begin position="8"/>
        <end position="214"/>
    </location>
</feature>
<dbReference type="InterPro" id="IPR050855">
    <property type="entry name" value="NDM-1-like"/>
</dbReference>
<comment type="caution">
    <text evidence="2">The sequence shown here is derived from an EMBL/GenBank/DDBJ whole genome shotgun (WGS) entry which is preliminary data.</text>
</comment>
<gene>
    <name evidence="2" type="ORF">F7O84_04240</name>
</gene>
<sequence>MINLGNRIVNNFIYETKKGYVLIDTGYEGGYPAFLKALNKNGLKLQEIAYIFLTHAHDDHAGFLNEILEHNQKVKLILSKHALPILQKGQHNFIGGCTSELAVLTCKVMAYLGMGEHRFPRLEEKYLSRCLFVEEDNRKEIESYIEGKIYETPGHTSDSLSLLLRNGIMFVGDAAMNGLPSLHKITIWVENKKQFYKSWLIILNVKPRRIYPGHGRPFSPIVLFKNLKHVKKMRLYNFS</sequence>
<dbReference type="SUPFAM" id="SSF56281">
    <property type="entry name" value="Metallo-hydrolase/oxidoreductase"/>
    <property type="match status" value="1"/>
</dbReference>
<proteinExistence type="predicted"/>
<evidence type="ECO:0000313" key="3">
    <source>
        <dbReference type="Proteomes" id="UP000461768"/>
    </source>
</evidence>
<reference evidence="2 3" key="1">
    <citation type="submission" date="2019-09" db="EMBL/GenBank/DDBJ databases">
        <authorList>
            <person name="Valk L.C."/>
        </authorList>
    </citation>
    <scope>NUCLEOTIDE SEQUENCE [LARGE SCALE GENOMIC DNA]</scope>
    <source>
        <strain evidence="2">GalUA</strain>
    </source>
</reference>
<dbReference type="Pfam" id="PF00753">
    <property type="entry name" value="Lactamase_B"/>
    <property type="match status" value="1"/>
</dbReference>
<reference evidence="2 3" key="2">
    <citation type="submission" date="2020-02" db="EMBL/GenBank/DDBJ databases">
        <title>Candidatus Galacturonibacter soehngenii shows hetero-acetogenic catabolism of galacturonic acid but lacks a canonical carbon monoxide dehydrogenase/acetyl-CoA synthase complex.</title>
        <authorList>
            <person name="Diender M."/>
            <person name="Stouten G.R."/>
            <person name="Petersen J.F."/>
            <person name="Nielsen P.H."/>
            <person name="Dueholm M.S."/>
            <person name="Pronk J.T."/>
            <person name="Van Loosdrecht M.C.M."/>
        </authorList>
    </citation>
    <scope>NUCLEOTIDE SEQUENCE [LARGE SCALE GENOMIC DNA]</scope>
    <source>
        <strain evidence="2">GalUA</strain>
    </source>
</reference>
<dbReference type="InterPro" id="IPR036866">
    <property type="entry name" value="RibonucZ/Hydroxyglut_hydro"/>
</dbReference>
<keyword evidence="3" id="KW-1185">Reference proteome</keyword>
<dbReference type="EMBL" id="WAGX01000004">
    <property type="protein sequence ID" value="KAB1440200.1"/>
    <property type="molecule type" value="Genomic_DNA"/>
</dbReference>
<dbReference type="Gene3D" id="3.60.15.10">
    <property type="entry name" value="Ribonuclease Z/Hydroxyacylglutathione hydrolase-like"/>
    <property type="match status" value="1"/>
</dbReference>
<dbReference type="OrthoDB" id="367237at2"/>
<keyword evidence="2" id="KW-0378">Hydrolase</keyword>
<dbReference type="GO" id="GO:0016787">
    <property type="term" value="F:hydrolase activity"/>
    <property type="evidence" value="ECO:0007669"/>
    <property type="project" value="UniProtKB-KW"/>
</dbReference>
<dbReference type="SMART" id="SM00849">
    <property type="entry name" value="Lactamase_B"/>
    <property type="match status" value="1"/>
</dbReference>
<organism evidence="2 3">
    <name type="scientific">Candidatus Galacturonatibacter soehngenii</name>
    <dbReference type="NCBI Taxonomy" id="2307010"/>
    <lineage>
        <taxon>Bacteria</taxon>
        <taxon>Bacillati</taxon>
        <taxon>Bacillota</taxon>
        <taxon>Clostridia</taxon>
        <taxon>Lachnospirales</taxon>
        <taxon>Lachnospiraceae</taxon>
        <taxon>Candidatus Galacturonatibacter</taxon>
    </lineage>
</organism>
<protein>
    <submittedName>
        <fullName evidence="2">MBL fold metallo-hydrolase</fullName>
    </submittedName>
</protein>
<evidence type="ECO:0000313" key="2">
    <source>
        <dbReference type="EMBL" id="KAB1440200.1"/>
    </source>
</evidence>
<evidence type="ECO:0000259" key="1">
    <source>
        <dbReference type="SMART" id="SM00849"/>
    </source>
</evidence>
<dbReference type="InterPro" id="IPR001279">
    <property type="entry name" value="Metallo-B-lactamas"/>
</dbReference>